<dbReference type="Pfam" id="PF14388">
    <property type="entry name" value="DUF4419"/>
    <property type="match status" value="1"/>
</dbReference>
<dbReference type="Proteomes" id="UP000248349">
    <property type="component" value="Unassembled WGS sequence"/>
</dbReference>
<evidence type="ECO:0008006" key="3">
    <source>
        <dbReference type="Google" id="ProtNLM"/>
    </source>
</evidence>
<name>A0A318ZVM0_9EURO</name>
<dbReference type="AlphaFoldDB" id="A0A318ZVM0"/>
<reference evidence="1 2" key="1">
    <citation type="submission" date="2016-12" db="EMBL/GenBank/DDBJ databases">
        <title>The genomes of Aspergillus section Nigri reveals drivers in fungal speciation.</title>
        <authorList>
            <consortium name="DOE Joint Genome Institute"/>
            <person name="Vesth T.C."/>
            <person name="Nybo J."/>
            <person name="Theobald S."/>
            <person name="Brandl J."/>
            <person name="Frisvad J.C."/>
            <person name="Nielsen K.F."/>
            <person name="Lyhne E.K."/>
            <person name="Kogle M.E."/>
            <person name="Kuo A."/>
            <person name="Riley R."/>
            <person name="Clum A."/>
            <person name="Nolan M."/>
            <person name="Lipzen A."/>
            <person name="Salamov A."/>
            <person name="Henrissat B."/>
            <person name="Wiebenga A."/>
            <person name="De Vries R.P."/>
            <person name="Grigoriev I.V."/>
            <person name="Mortensen U.H."/>
            <person name="Andersen M.R."/>
            <person name="Baker S.E."/>
        </authorList>
    </citation>
    <scope>NUCLEOTIDE SEQUENCE [LARGE SCALE GENOMIC DNA]</scope>
    <source>
        <strain evidence="1 2">JOP 1030-1</strain>
    </source>
</reference>
<dbReference type="GeneID" id="37073727"/>
<dbReference type="PANTHER" id="PTHR31252:SF11">
    <property type="entry name" value="DUF4419 DOMAIN-CONTAINING PROTEIN"/>
    <property type="match status" value="1"/>
</dbReference>
<proteinExistence type="predicted"/>
<keyword evidence="2" id="KW-1185">Reference proteome</keyword>
<dbReference type="STRING" id="1450539.A0A318ZVM0"/>
<organism evidence="1 2">
    <name type="scientific">Aspergillus saccharolyticus JOP 1030-1</name>
    <dbReference type="NCBI Taxonomy" id="1450539"/>
    <lineage>
        <taxon>Eukaryota</taxon>
        <taxon>Fungi</taxon>
        <taxon>Dikarya</taxon>
        <taxon>Ascomycota</taxon>
        <taxon>Pezizomycotina</taxon>
        <taxon>Eurotiomycetes</taxon>
        <taxon>Eurotiomycetidae</taxon>
        <taxon>Eurotiales</taxon>
        <taxon>Aspergillaceae</taxon>
        <taxon>Aspergillus</taxon>
        <taxon>Aspergillus subgen. Circumdati</taxon>
    </lineage>
</organism>
<dbReference type="EMBL" id="KZ821222">
    <property type="protein sequence ID" value="PYH48110.1"/>
    <property type="molecule type" value="Genomic_DNA"/>
</dbReference>
<dbReference type="RefSeq" id="XP_025434092.1">
    <property type="nucleotide sequence ID" value="XM_025572499.1"/>
</dbReference>
<sequence>MPVTIRTANHSAREWQSTGAVSHDALFKGSCPQEYKQSQRIIQTGLSHPLEHNHVTDAENGFVDALTSAYSNHHHLTLRPEDIWFTILSQVSFFINANAEELRAHFVAHEGRKELTVTAAGSVDTADFGAMAHAMTTAIQDHVVDAGLRAWIMPEFSTTTANDRVVAAVLMMGSMQKYFTYQFCLMCGIPSVTLLGERRDWEMLLGKLDRLPALGQEPTRFAELLRPVLTRFLTSFDEPTANAVRHFWGRCADRHSGGSGPSYLSGWVTAFCFWDPQGRRIRDQSEGNVASCELDGVRYPWIDTADIPPAYASVPVRLDDNGTVYETVMVAGMMGVNGTSSGLPLKKNGGAETTGLDSLQPVAGWVMYQKKDNVSDRHEEY</sequence>
<dbReference type="OrthoDB" id="9978173at2759"/>
<gene>
    <name evidence="1" type="ORF">BP01DRAFT_313181</name>
</gene>
<evidence type="ECO:0000313" key="1">
    <source>
        <dbReference type="EMBL" id="PYH48110.1"/>
    </source>
</evidence>
<evidence type="ECO:0000313" key="2">
    <source>
        <dbReference type="Proteomes" id="UP000248349"/>
    </source>
</evidence>
<dbReference type="PANTHER" id="PTHR31252">
    <property type="entry name" value="DUF4419 DOMAIN-CONTAINING PROTEIN"/>
    <property type="match status" value="1"/>
</dbReference>
<accession>A0A318ZVM0</accession>
<dbReference type="InterPro" id="IPR025533">
    <property type="entry name" value="DUF4419"/>
</dbReference>
<protein>
    <recommendedName>
        <fullName evidence="3">DUF4419 domain-containing protein</fullName>
    </recommendedName>
</protein>